<dbReference type="KEGG" id="bvg:104883883"/>
<evidence type="ECO:0000256" key="1">
    <source>
        <dbReference type="ARBA" id="ARBA00004479"/>
    </source>
</evidence>
<evidence type="ECO:0000256" key="5">
    <source>
        <dbReference type="ARBA" id="ARBA00022679"/>
    </source>
</evidence>
<evidence type="ECO:0000256" key="19">
    <source>
        <dbReference type="SAM" id="SignalP"/>
    </source>
</evidence>
<dbReference type="Gene3D" id="3.30.200.20">
    <property type="entry name" value="Phosphorylase Kinase, domain 1"/>
    <property type="match status" value="1"/>
</dbReference>
<name>A0A0J8B3V1_BETVV</name>
<dbReference type="EMBL" id="KQ090428">
    <property type="protein sequence ID" value="KMS95864.1"/>
    <property type="molecule type" value="Genomic_DNA"/>
</dbReference>
<dbReference type="Gene3D" id="1.10.510.10">
    <property type="entry name" value="Transferase(Phosphotransferase) domain 1"/>
    <property type="match status" value="1"/>
</dbReference>
<dbReference type="PROSITE" id="PS50011">
    <property type="entry name" value="PROTEIN_KINASE_DOM"/>
    <property type="match status" value="1"/>
</dbReference>
<evidence type="ECO:0000256" key="11">
    <source>
        <dbReference type="ARBA" id="ARBA00022840"/>
    </source>
</evidence>
<gene>
    <name evidence="21" type="ORF">BVRB_004240</name>
</gene>
<dbReference type="SUPFAM" id="SSF56112">
    <property type="entry name" value="Protein kinase-like (PK-like)"/>
    <property type="match status" value="1"/>
</dbReference>
<dbReference type="Pfam" id="PF23598">
    <property type="entry name" value="LRR_14"/>
    <property type="match status" value="1"/>
</dbReference>
<comment type="subcellular location">
    <subcellularLocation>
        <location evidence="1">Membrane</location>
        <topology evidence="1">Single-pass type I membrane protein</topology>
    </subcellularLocation>
</comment>
<keyword evidence="5" id="KW-0808">Transferase</keyword>
<dbReference type="InterPro" id="IPR001611">
    <property type="entry name" value="Leu-rich_rpt"/>
</dbReference>
<reference evidence="21 22" key="1">
    <citation type="journal article" date="2014" name="Nature">
        <title>The genome of the recently domesticated crop plant sugar beet (Beta vulgaris).</title>
        <authorList>
            <person name="Dohm J.C."/>
            <person name="Minoche A.E."/>
            <person name="Holtgrawe D."/>
            <person name="Capella-Gutierrez S."/>
            <person name="Zakrzewski F."/>
            <person name="Tafer H."/>
            <person name="Rupp O."/>
            <person name="Sorensen T.R."/>
            <person name="Stracke R."/>
            <person name="Reinhardt R."/>
            <person name="Goesmann A."/>
            <person name="Kraft T."/>
            <person name="Schulz B."/>
            <person name="Stadler P.F."/>
            <person name="Schmidt T."/>
            <person name="Gabaldon T."/>
            <person name="Lehrach H."/>
            <person name="Weisshaar B."/>
            <person name="Himmelbauer H."/>
        </authorList>
    </citation>
    <scope>NUCLEOTIDE SEQUENCE [LARGE SCALE GENOMIC DNA]</scope>
    <source>
        <tissue evidence="21">Taproot</tissue>
    </source>
</reference>
<evidence type="ECO:0000256" key="6">
    <source>
        <dbReference type="ARBA" id="ARBA00022692"/>
    </source>
</evidence>
<dbReference type="Proteomes" id="UP000035740">
    <property type="component" value="Unassembled WGS sequence"/>
</dbReference>
<evidence type="ECO:0000256" key="15">
    <source>
        <dbReference type="ARBA" id="ARBA00023180"/>
    </source>
</evidence>
<keyword evidence="6 18" id="KW-0812">Transmembrane</keyword>
<dbReference type="EC" id="2.7.11.1" evidence="2"/>
<dbReference type="InterPro" id="IPR032675">
    <property type="entry name" value="LRR_dom_sf"/>
</dbReference>
<dbReference type="Gene3D" id="3.80.10.10">
    <property type="entry name" value="Ribonuclease Inhibitor"/>
    <property type="match status" value="3"/>
</dbReference>
<feature type="transmembrane region" description="Helical" evidence="18">
    <location>
        <begin position="544"/>
        <end position="567"/>
    </location>
</feature>
<keyword evidence="14" id="KW-0675">Receptor</keyword>
<keyword evidence="12 18" id="KW-1133">Transmembrane helix</keyword>
<comment type="catalytic activity">
    <reaction evidence="16">
        <text>L-threonyl-[protein] + ATP = O-phospho-L-threonyl-[protein] + ADP + H(+)</text>
        <dbReference type="Rhea" id="RHEA:46608"/>
        <dbReference type="Rhea" id="RHEA-COMP:11060"/>
        <dbReference type="Rhea" id="RHEA-COMP:11605"/>
        <dbReference type="ChEBI" id="CHEBI:15378"/>
        <dbReference type="ChEBI" id="CHEBI:30013"/>
        <dbReference type="ChEBI" id="CHEBI:30616"/>
        <dbReference type="ChEBI" id="CHEBI:61977"/>
        <dbReference type="ChEBI" id="CHEBI:456216"/>
        <dbReference type="EC" id="2.7.11.1"/>
    </reaction>
</comment>
<dbReference type="AlphaFoldDB" id="A0A0J8B3V1"/>
<keyword evidence="9" id="KW-0547">Nucleotide-binding</keyword>
<dbReference type="Gramene" id="KMS95864">
    <property type="protein sequence ID" value="KMS95864"/>
    <property type="gene ID" value="BVRB_004240"/>
</dbReference>
<evidence type="ECO:0000256" key="14">
    <source>
        <dbReference type="ARBA" id="ARBA00023170"/>
    </source>
</evidence>
<dbReference type="GO" id="GO:0016020">
    <property type="term" value="C:membrane"/>
    <property type="evidence" value="ECO:0007669"/>
    <property type="project" value="UniProtKB-SubCell"/>
</dbReference>
<dbReference type="PANTHER" id="PTHR48053:SF105">
    <property type="entry name" value="RECEPTOR-LIKE PROTEIN KINASE"/>
    <property type="match status" value="1"/>
</dbReference>
<evidence type="ECO:0000256" key="17">
    <source>
        <dbReference type="ARBA" id="ARBA00048679"/>
    </source>
</evidence>
<feature type="chain" id="PRO_5005294107" description="non-specific serine/threonine protein kinase" evidence="19">
    <location>
        <begin position="35"/>
        <end position="899"/>
    </location>
</feature>
<proteinExistence type="predicted"/>
<keyword evidence="22" id="KW-1185">Reference proteome</keyword>
<dbReference type="GO" id="GO:0005524">
    <property type="term" value="F:ATP binding"/>
    <property type="evidence" value="ECO:0007669"/>
    <property type="project" value="UniProtKB-KW"/>
</dbReference>
<dbReference type="InterPro" id="IPR008266">
    <property type="entry name" value="Tyr_kinase_AS"/>
</dbReference>
<evidence type="ECO:0000256" key="4">
    <source>
        <dbReference type="ARBA" id="ARBA00022614"/>
    </source>
</evidence>
<evidence type="ECO:0000256" key="12">
    <source>
        <dbReference type="ARBA" id="ARBA00022989"/>
    </source>
</evidence>
<evidence type="ECO:0000256" key="13">
    <source>
        <dbReference type="ARBA" id="ARBA00023136"/>
    </source>
</evidence>
<dbReference type="FunFam" id="1.10.510.10:FF:000388">
    <property type="entry name" value="Leucine-rich repeat receptor-like tyrosine-protein kinase PXC3"/>
    <property type="match status" value="1"/>
</dbReference>
<sequence>MCSTQKENSVEKISRICLCLLLVGFVTSAQLVSSELPDQTIMFAINAEIGVPGWGVNNSDYCYWRGIQCSSNQTVEILDLSSRWLRGNVTLISELKALKWLDLSNNYFSGPIPTDFGKLSELQFLDLSANKFGGSIPEEFGKLRNLRALNLSYNFLVGGIPDELAELAKLQDFQISGNKLNGSIPKWVGNLTSLRVFSAYENNLGGEIPDNLGSLSKLELLNLHSNLLDGFIPESLFANGKLEFLVLTQNRLTGIIPELIGNCDNLSSIRVGNNNLIGSIPRTVGNLTSLTYFEANNNNLSGEIVMEFARCSNLTLLNLASNGFSGIIPPELGQLNNLQELIVSGNSLFGDIPESILRNRNLNKLDLSNNRFNGTIPIDVCNTSRLQFLLLSQNSMRGEIPHEIGNCVKLLDLQLASNYLSGTVPPEIGRLKNLQIALNLSFNHLHGPLPPDLGKLDKLVSLDVSNNRLSGPIPSALKGMLSLIEVNFANNLFSGPIPAFVPFQKSLNSSFSGNKGLCGQPLSSCDNSNGDDQGNYPHKVSYRIVLAVIGSGLAVFISVSVVVLLFMMREKQESSAKDVGIVDDSANSKPLIIAGNVFVENFRQAIDFDAVVKATFKDSNKLSSGTFSTVYKATMPSGLILLVRCLKSVDKTIIHHQTKMIRELERLGRICHDHLMGPVGFVIYEDVALVLHEYMCNGTLFQLLHENTKKPEYEPDWPARLSIAIGIAEGLAFLHSVAVIHLDISSGNILLDANLSPRVAEIEISKLLDPSRGTASISAVAGSFGYIPPEYAYTMQVTAPGNVYSYGVILLEILTTYLPVEEAFGEGTDLVKWVQSAPMRGETPEQILDARLSTVSFAWRKEMLSALVVALQCTDSTPAKRPKMKKVIEMLQEIKENKK</sequence>
<protein>
    <recommendedName>
        <fullName evidence="2">non-specific serine/threonine protein kinase</fullName>
        <ecNumber evidence="2">2.7.11.1</ecNumber>
    </recommendedName>
</protein>
<dbReference type="PANTHER" id="PTHR48053">
    <property type="entry name" value="LEUCINE RICH REPEAT FAMILY PROTEIN, EXPRESSED"/>
    <property type="match status" value="1"/>
</dbReference>
<dbReference type="OMA" id="WVHTAPA"/>
<evidence type="ECO:0000256" key="9">
    <source>
        <dbReference type="ARBA" id="ARBA00022741"/>
    </source>
</evidence>
<evidence type="ECO:0000256" key="2">
    <source>
        <dbReference type="ARBA" id="ARBA00012513"/>
    </source>
</evidence>
<evidence type="ECO:0000313" key="22">
    <source>
        <dbReference type="Proteomes" id="UP000035740"/>
    </source>
</evidence>
<accession>A0A0J8B3V1</accession>
<keyword evidence="15" id="KW-0325">Glycoprotein</keyword>
<comment type="catalytic activity">
    <reaction evidence="17">
        <text>L-seryl-[protein] + ATP = O-phospho-L-seryl-[protein] + ADP + H(+)</text>
        <dbReference type="Rhea" id="RHEA:17989"/>
        <dbReference type="Rhea" id="RHEA-COMP:9863"/>
        <dbReference type="Rhea" id="RHEA-COMP:11604"/>
        <dbReference type="ChEBI" id="CHEBI:15378"/>
        <dbReference type="ChEBI" id="CHEBI:29999"/>
        <dbReference type="ChEBI" id="CHEBI:30616"/>
        <dbReference type="ChEBI" id="CHEBI:83421"/>
        <dbReference type="ChEBI" id="CHEBI:456216"/>
        <dbReference type="EC" id="2.7.11.1"/>
    </reaction>
</comment>
<dbReference type="OrthoDB" id="676979at2759"/>
<keyword evidence="8" id="KW-0677">Repeat</keyword>
<dbReference type="Pfam" id="PF00560">
    <property type="entry name" value="LRR_1"/>
    <property type="match status" value="7"/>
</dbReference>
<keyword evidence="7 19" id="KW-0732">Signal</keyword>
<dbReference type="SUPFAM" id="SSF52058">
    <property type="entry name" value="L domain-like"/>
    <property type="match status" value="2"/>
</dbReference>
<dbReference type="Pfam" id="PF07714">
    <property type="entry name" value="PK_Tyr_Ser-Thr"/>
    <property type="match status" value="1"/>
</dbReference>
<dbReference type="SMART" id="SM00369">
    <property type="entry name" value="LRR_TYP"/>
    <property type="match status" value="6"/>
</dbReference>
<dbReference type="InterPro" id="IPR001245">
    <property type="entry name" value="Ser-Thr/Tyr_kinase_cat_dom"/>
</dbReference>
<keyword evidence="10" id="KW-0418">Kinase</keyword>
<dbReference type="InterPro" id="IPR003591">
    <property type="entry name" value="Leu-rich_rpt_typical-subtyp"/>
</dbReference>
<keyword evidence="4" id="KW-0433">Leucine-rich repeat</keyword>
<evidence type="ECO:0000256" key="7">
    <source>
        <dbReference type="ARBA" id="ARBA00022729"/>
    </source>
</evidence>
<evidence type="ECO:0000256" key="18">
    <source>
        <dbReference type="SAM" id="Phobius"/>
    </source>
</evidence>
<keyword evidence="11" id="KW-0067">ATP-binding</keyword>
<dbReference type="PROSITE" id="PS00109">
    <property type="entry name" value="PROTEIN_KINASE_TYR"/>
    <property type="match status" value="1"/>
</dbReference>
<dbReference type="FunFam" id="3.80.10.10:FF:000095">
    <property type="entry name" value="LRR receptor-like serine/threonine-protein kinase GSO1"/>
    <property type="match status" value="2"/>
</dbReference>
<evidence type="ECO:0000256" key="16">
    <source>
        <dbReference type="ARBA" id="ARBA00047899"/>
    </source>
</evidence>
<feature type="domain" description="Protein kinase" evidence="20">
    <location>
        <begin position="616"/>
        <end position="894"/>
    </location>
</feature>
<dbReference type="InterPro" id="IPR051716">
    <property type="entry name" value="Plant_RL_S/T_kinase"/>
</dbReference>
<dbReference type="FunFam" id="3.30.200.20:FF:000454">
    <property type="entry name" value="Leucine-rich repeat receptor-like tyrosine-protein kinase PXC3"/>
    <property type="match status" value="1"/>
</dbReference>
<feature type="signal peptide" evidence="19">
    <location>
        <begin position="1"/>
        <end position="34"/>
    </location>
</feature>
<dbReference type="InterPro" id="IPR055414">
    <property type="entry name" value="LRR_R13L4/SHOC2-like"/>
</dbReference>
<evidence type="ECO:0000259" key="20">
    <source>
        <dbReference type="PROSITE" id="PS50011"/>
    </source>
</evidence>
<keyword evidence="3" id="KW-0723">Serine/threonine-protein kinase</keyword>
<evidence type="ECO:0000256" key="3">
    <source>
        <dbReference type="ARBA" id="ARBA00022527"/>
    </source>
</evidence>
<dbReference type="InterPro" id="IPR011009">
    <property type="entry name" value="Kinase-like_dom_sf"/>
</dbReference>
<evidence type="ECO:0000313" key="21">
    <source>
        <dbReference type="EMBL" id="KMS95864.1"/>
    </source>
</evidence>
<dbReference type="InterPro" id="IPR000719">
    <property type="entry name" value="Prot_kinase_dom"/>
</dbReference>
<evidence type="ECO:0000256" key="8">
    <source>
        <dbReference type="ARBA" id="ARBA00022737"/>
    </source>
</evidence>
<evidence type="ECO:0000256" key="10">
    <source>
        <dbReference type="ARBA" id="ARBA00022777"/>
    </source>
</evidence>
<dbReference type="GO" id="GO:0004674">
    <property type="term" value="F:protein serine/threonine kinase activity"/>
    <property type="evidence" value="ECO:0007669"/>
    <property type="project" value="UniProtKB-KW"/>
</dbReference>
<dbReference type="eggNOG" id="ENOG502QR50">
    <property type="taxonomic scope" value="Eukaryota"/>
</dbReference>
<organism evidence="21 22">
    <name type="scientific">Beta vulgaris subsp. vulgaris</name>
    <name type="common">Beet</name>
    <dbReference type="NCBI Taxonomy" id="3555"/>
    <lineage>
        <taxon>Eukaryota</taxon>
        <taxon>Viridiplantae</taxon>
        <taxon>Streptophyta</taxon>
        <taxon>Embryophyta</taxon>
        <taxon>Tracheophyta</taxon>
        <taxon>Spermatophyta</taxon>
        <taxon>Magnoliopsida</taxon>
        <taxon>eudicotyledons</taxon>
        <taxon>Gunneridae</taxon>
        <taxon>Pentapetalae</taxon>
        <taxon>Caryophyllales</taxon>
        <taxon>Chenopodiaceae</taxon>
        <taxon>Betoideae</taxon>
        <taxon>Beta</taxon>
    </lineage>
</organism>
<keyword evidence="13 18" id="KW-0472">Membrane</keyword>